<sequence length="373" mass="41766">MSTSRSSKLHVAMFPWFLAERAHRVSFLLPKGAQAKPQHLNHYPNLINFSPLLVPHVDTLPTGAETALDVPFSLHKQLAIAFDRTQNQAIAYSVVSMAIIVFIMVPAKKMEKDMTNEELIQPPLGYPSLLVGLKYKEFEIATVKILGGDHGTRVPMYFQITSSIKESDAVAFRTYHKVEGPYCDYLRQQYAKPVLLTGPVLTKTPETKLDEKWTKCLCNFEQGTVDQFQELLLGFELCGQPFLVALSTPDGCATIEEPLLEEFRVKGRGWVYGGCSVTHCGYGSMWESLLSDCQIVCVPYLNDQILNARLMVEELKVTVEQSLSEAIISVFDNSSEVAGIVKHNHAKLEVITSEGMQERYLDTFIQSLQGLLD</sequence>
<dbReference type="Gene3D" id="3.40.50.2000">
    <property type="entry name" value="Glycogen Phosphorylase B"/>
    <property type="match status" value="2"/>
</dbReference>
<protein>
    <submittedName>
        <fullName evidence="2">Uncharacterized protein</fullName>
    </submittedName>
</protein>
<reference evidence="2 3" key="1">
    <citation type="journal article" date="2023" name="G3 (Bethesda)">
        <title>A haplotype-resolved chromosome-scale genome for Quercus rubra L. provides insights into the genetics of adaptive traits for red oak species.</title>
        <authorList>
            <person name="Kapoor B."/>
            <person name="Jenkins J."/>
            <person name="Schmutz J."/>
            <person name="Zhebentyayeva T."/>
            <person name="Kuelheim C."/>
            <person name="Coggeshall M."/>
            <person name="Heim C."/>
            <person name="Lasky J.R."/>
            <person name="Leites L."/>
            <person name="Islam-Faridi N."/>
            <person name="Romero-Severson J."/>
            <person name="DeLeo V.L."/>
            <person name="Lucas S.M."/>
            <person name="Lazic D."/>
            <person name="Gailing O."/>
            <person name="Carlson J."/>
            <person name="Staton M."/>
        </authorList>
    </citation>
    <scope>NUCLEOTIDE SEQUENCE [LARGE SCALE GENOMIC DNA]</scope>
    <source>
        <strain evidence="2">Pseudo-F2</strain>
    </source>
</reference>
<evidence type="ECO:0000313" key="2">
    <source>
        <dbReference type="EMBL" id="KAK4580988.1"/>
    </source>
</evidence>
<name>A0AAN7IGS7_QUERU</name>
<organism evidence="2 3">
    <name type="scientific">Quercus rubra</name>
    <name type="common">Northern red oak</name>
    <name type="synonym">Quercus borealis</name>
    <dbReference type="NCBI Taxonomy" id="3512"/>
    <lineage>
        <taxon>Eukaryota</taxon>
        <taxon>Viridiplantae</taxon>
        <taxon>Streptophyta</taxon>
        <taxon>Embryophyta</taxon>
        <taxon>Tracheophyta</taxon>
        <taxon>Spermatophyta</taxon>
        <taxon>Magnoliopsida</taxon>
        <taxon>eudicotyledons</taxon>
        <taxon>Gunneridae</taxon>
        <taxon>Pentapetalae</taxon>
        <taxon>rosids</taxon>
        <taxon>fabids</taxon>
        <taxon>Fagales</taxon>
        <taxon>Fagaceae</taxon>
        <taxon>Quercus</taxon>
    </lineage>
</organism>
<keyword evidence="1" id="KW-0812">Transmembrane</keyword>
<dbReference type="SUPFAM" id="SSF53756">
    <property type="entry name" value="UDP-Glycosyltransferase/glycogen phosphorylase"/>
    <property type="match status" value="1"/>
</dbReference>
<feature type="transmembrane region" description="Helical" evidence="1">
    <location>
        <begin position="89"/>
        <end position="107"/>
    </location>
</feature>
<keyword evidence="1" id="KW-0472">Membrane</keyword>
<comment type="caution">
    <text evidence="2">The sequence shown here is derived from an EMBL/GenBank/DDBJ whole genome shotgun (WGS) entry which is preliminary data.</text>
</comment>
<proteinExistence type="predicted"/>
<keyword evidence="1" id="KW-1133">Transmembrane helix</keyword>
<dbReference type="InterPro" id="IPR050481">
    <property type="entry name" value="UDP-glycosyltransf_plant"/>
</dbReference>
<dbReference type="PANTHER" id="PTHR48049:SF52">
    <property type="entry name" value="ANTHOCYANIDIN 3-O-GLUCOSIDE 2''-O-GLUCOSYLTRANSFERASE-LIKE"/>
    <property type="match status" value="1"/>
</dbReference>
<dbReference type="Proteomes" id="UP001324115">
    <property type="component" value="Unassembled WGS sequence"/>
</dbReference>
<dbReference type="PANTHER" id="PTHR48049">
    <property type="entry name" value="GLYCOSYLTRANSFERASE"/>
    <property type="match status" value="1"/>
</dbReference>
<accession>A0AAN7IGS7</accession>
<gene>
    <name evidence="2" type="ORF">RGQ29_024590</name>
</gene>
<evidence type="ECO:0000313" key="3">
    <source>
        <dbReference type="Proteomes" id="UP001324115"/>
    </source>
</evidence>
<dbReference type="EMBL" id="JAXUIC010000007">
    <property type="protein sequence ID" value="KAK4580988.1"/>
    <property type="molecule type" value="Genomic_DNA"/>
</dbReference>
<keyword evidence="3" id="KW-1185">Reference proteome</keyword>
<dbReference type="GO" id="GO:0035251">
    <property type="term" value="F:UDP-glucosyltransferase activity"/>
    <property type="evidence" value="ECO:0007669"/>
    <property type="project" value="InterPro"/>
</dbReference>
<dbReference type="AlphaFoldDB" id="A0AAN7IGS7"/>
<evidence type="ECO:0000256" key="1">
    <source>
        <dbReference type="SAM" id="Phobius"/>
    </source>
</evidence>